<dbReference type="Pfam" id="PF02887">
    <property type="entry name" value="PK_C"/>
    <property type="match status" value="1"/>
</dbReference>
<comment type="caution">
    <text evidence="2">The sequence shown here is derived from an EMBL/GenBank/DDBJ whole genome shotgun (WGS) entry which is preliminary data.</text>
</comment>
<dbReference type="Gene3D" id="3.40.1380.20">
    <property type="entry name" value="Pyruvate kinase, C-terminal domain"/>
    <property type="match status" value="1"/>
</dbReference>
<keyword evidence="3" id="KW-1185">Reference proteome</keyword>
<gene>
    <name evidence="2" type="ORF">PEVE_00044760</name>
</gene>
<dbReference type="Proteomes" id="UP001159427">
    <property type="component" value="Unassembled WGS sequence"/>
</dbReference>
<dbReference type="SUPFAM" id="SSF52935">
    <property type="entry name" value="PK C-terminal domain-like"/>
    <property type="match status" value="1"/>
</dbReference>
<feature type="non-terminal residue" evidence="2">
    <location>
        <position position="1"/>
    </location>
</feature>
<dbReference type="InterPro" id="IPR001697">
    <property type="entry name" value="Pyr_Knase"/>
</dbReference>
<evidence type="ECO:0000313" key="2">
    <source>
        <dbReference type="EMBL" id="CAH3148837.1"/>
    </source>
</evidence>
<protein>
    <recommendedName>
        <fullName evidence="1">Pyruvate kinase C-terminal domain-containing protein</fullName>
    </recommendedName>
</protein>
<dbReference type="InterPro" id="IPR015795">
    <property type="entry name" value="Pyrv_Knase_C"/>
</dbReference>
<evidence type="ECO:0000259" key="1">
    <source>
        <dbReference type="Pfam" id="PF02887"/>
    </source>
</evidence>
<evidence type="ECO:0000313" key="3">
    <source>
        <dbReference type="Proteomes" id="UP001159427"/>
    </source>
</evidence>
<accession>A0ABN8PQL8</accession>
<organism evidence="2 3">
    <name type="scientific">Porites evermanni</name>
    <dbReference type="NCBI Taxonomy" id="104178"/>
    <lineage>
        <taxon>Eukaryota</taxon>
        <taxon>Metazoa</taxon>
        <taxon>Cnidaria</taxon>
        <taxon>Anthozoa</taxon>
        <taxon>Hexacorallia</taxon>
        <taxon>Scleractinia</taxon>
        <taxon>Fungiina</taxon>
        <taxon>Poritidae</taxon>
        <taxon>Porites</taxon>
    </lineage>
</organism>
<name>A0ABN8PQL8_9CNID</name>
<dbReference type="PANTHER" id="PTHR11817">
    <property type="entry name" value="PYRUVATE KINASE"/>
    <property type="match status" value="1"/>
</dbReference>
<reference evidence="2 3" key="1">
    <citation type="submission" date="2022-05" db="EMBL/GenBank/DDBJ databases">
        <authorList>
            <consortium name="Genoscope - CEA"/>
            <person name="William W."/>
        </authorList>
    </citation>
    <scope>NUCLEOTIDE SEQUENCE [LARGE SCALE GENOMIC DNA]</scope>
</reference>
<dbReference type="EMBL" id="CALNXI010000960">
    <property type="protein sequence ID" value="CAH3148837.1"/>
    <property type="molecule type" value="Genomic_DNA"/>
</dbReference>
<dbReference type="InterPro" id="IPR036918">
    <property type="entry name" value="Pyrv_Knase_C_sf"/>
</dbReference>
<proteinExistence type="predicted"/>
<sequence length="199" mass="22247">LIISGETAKGRYPVKAIAMMHKICREAEAAIFHRQLFDDLRHSMNRVADTHETTAIAAVAASFTANAACIVCLTHTGKTAEVVARFRPRCPIIVVTRDARVARQMHLYRGCFPLIYDRPPKENVLEEHDERLEFALDMGKRMGFMKVGNAFVFVSGWKAGAAHTNTIRILTVMEEKIHIAKSLSESADIKGRMQNLTVP</sequence>
<feature type="domain" description="Pyruvate kinase C-terminal" evidence="1">
    <location>
        <begin position="52"/>
        <end position="170"/>
    </location>
</feature>